<dbReference type="EMBL" id="BK032805">
    <property type="protein sequence ID" value="DAF61245.1"/>
    <property type="molecule type" value="Genomic_DNA"/>
</dbReference>
<organism evidence="1">
    <name type="scientific">Siphoviridae sp. ctVf96</name>
    <dbReference type="NCBI Taxonomy" id="2827882"/>
    <lineage>
        <taxon>Viruses</taxon>
        <taxon>Duplodnaviria</taxon>
        <taxon>Heunggongvirae</taxon>
        <taxon>Uroviricota</taxon>
        <taxon>Caudoviricetes</taxon>
    </lineage>
</organism>
<proteinExistence type="predicted"/>
<evidence type="ECO:0000313" key="1">
    <source>
        <dbReference type="EMBL" id="DAF61245.1"/>
    </source>
</evidence>
<name>A0A8S5TD71_9CAUD</name>
<reference evidence="1" key="1">
    <citation type="journal article" date="2021" name="Proc. Natl. Acad. Sci. U.S.A.">
        <title>A Catalog of Tens of Thousands of Viruses from Human Metagenomes Reveals Hidden Associations with Chronic Diseases.</title>
        <authorList>
            <person name="Tisza M.J."/>
            <person name="Buck C.B."/>
        </authorList>
    </citation>
    <scope>NUCLEOTIDE SEQUENCE</scope>
    <source>
        <strain evidence="1">CtVf96</strain>
    </source>
</reference>
<accession>A0A8S5TD71</accession>
<sequence>MKEVTIRIEEDAYYYFKAQAEVCNHTVEDIIALAAWSYFKMESECEI</sequence>
<protein>
    <submittedName>
        <fullName evidence="1">Uncharacterized protein</fullName>
    </submittedName>
</protein>